<keyword evidence="5" id="KW-0812">Transmembrane</keyword>
<dbReference type="SUPFAM" id="SSF143034">
    <property type="entry name" value="L35p-like"/>
    <property type="match status" value="1"/>
</dbReference>
<accession>A0A7S2TIV8</accession>
<evidence type="ECO:0000256" key="2">
    <source>
        <dbReference type="ARBA" id="ARBA00022980"/>
    </source>
</evidence>
<feature type="transmembrane region" description="Helical" evidence="5">
    <location>
        <begin position="20"/>
        <end position="41"/>
    </location>
</feature>
<evidence type="ECO:0000256" key="5">
    <source>
        <dbReference type="SAM" id="Phobius"/>
    </source>
</evidence>
<dbReference type="FunFam" id="4.10.410.60:FF:000001">
    <property type="entry name" value="50S ribosomal protein L35"/>
    <property type="match status" value="1"/>
</dbReference>
<dbReference type="GO" id="GO:0015934">
    <property type="term" value="C:large ribosomal subunit"/>
    <property type="evidence" value="ECO:0007669"/>
    <property type="project" value="TreeGrafter"/>
</dbReference>
<dbReference type="InterPro" id="IPR037229">
    <property type="entry name" value="Ribosomal_bL35_sf"/>
</dbReference>
<dbReference type="PANTHER" id="PTHR33343:SF1">
    <property type="entry name" value="LARGE RIBOSOMAL SUBUNIT PROTEIN BL35M"/>
    <property type="match status" value="1"/>
</dbReference>
<sequence length="149" mass="16004">MPASDYAAFGDDAAPRQTRGTIFMIMSCLLNVLLLVGIVVLSREDSGALAAPLAQRSAAPLYAMPGVAGMRNTDILTVDANRGKAKTRKAAAKRYKVTSTGKVFTKMAGKQHLNTKMSRKQQLALGKKRRVEAADIPNVQGCLPFVKVK</sequence>
<dbReference type="Pfam" id="PF01632">
    <property type="entry name" value="Ribosomal_L35p"/>
    <property type="match status" value="1"/>
</dbReference>
<dbReference type="PANTHER" id="PTHR33343">
    <property type="entry name" value="54S RIBOSOMAL PROTEIN BL35M"/>
    <property type="match status" value="1"/>
</dbReference>
<dbReference type="Gene3D" id="4.10.410.60">
    <property type="match status" value="1"/>
</dbReference>
<protein>
    <recommendedName>
        <fullName evidence="4">50S ribosomal protein L35</fullName>
    </recommendedName>
</protein>
<dbReference type="PROSITE" id="PS00936">
    <property type="entry name" value="RIBOSOMAL_L35"/>
    <property type="match status" value="1"/>
</dbReference>
<keyword evidence="2 4" id="KW-0689">Ribosomal protein</keyword>
<dbReference type="InterPro" id="IPR018265">
    <property type="entry name" value="Ribosomal_bL35_CS"/>
</dbReference>
<evidence type="ECO:0000256" key="4">
    <source>
        <dbReference type="RuleBase" id="RU000568"/>
    </source>
</evidence>
<dbReference type="InterPro" id="IPR021137">
    <property type="entry name" value="Ribosomal_bL35-like"/>
</dbReference>
<dbReference type="GO" id="GO:0006412">
    <property type="term" value="P:translation"/>
    <property type="evidence" value="ECO:0007669"/>
    <property type="project" value="InterPro"/>
</dbReference>
<keyword evidence="3 4" id="KW-0687">Ribonucleoprotein</keyword>
<evidence type="ECO:0000256" key="3">
    <source>
        <dbReference type="ARBA" id="ARBA00023274"/>
    </source>
</evidence>
<keyword evidence="5" id="KW-0472">Membrane</keyword>
<evidence type="ECO:0000313" key="6">
    <source>
        <dbReference type="EMBL" id="CAD9752598.1"/>
    </source>
</evidence>
<dbReference type="PRINTS" id="PR00064">
    <property type="entry name" value="RIBOSOMALL35"/>
</dbReference>
<evidence type="ECO:0000256" key="1">
    <source>
        <dbReference type="ARBA" id="ARBA00006598"/>
    </source>
</evidence>
<proteinExistence type="inferred from homology"/>
<dbReference type="EMBL" id="HBHP01006895">
    <property type="protein sequence ID" value="CAD9752598.1"/>
    <property type="molecule type" value="Transcribed_RNA"/>
</dbReference>
<comment type="similarity">
    <text evidence="1 4">Belongs to the bacterial ribosomal protein bL35 family.</text>
</comment>
<organism evidence="6">
    <name type="scientific">Lotharella oceanica</name>
    <dbReference type="NCBI Taxonomy" id="641309"/>
    <lineage>
        <taxon>Eukaryota</taxon>
        <taxon>Sar</taxon>
        <taxon>Rhizaria</taxon>
        <taxon>Cercozoa</taxon>
        <taxon>Chlorarachniophyceae</taxon>
        <taxon>Lotharella</taxon>
    </lineage>
</organism>
<keyword evidence="5" id="KW-1133">Transmembrane helix</keyword>
<dbReference type="NCBIfam" id="TIGR00001">
    <property type="entry name" value="rpmI_bact"/>
    <property type="match status" value="1"/>
</dbReference>
<dbReference type="AlphaFoldDB" id="A0A7S2TIV8"/>
<dbReference type="GO" id="GO:0003735">
    <property type="term" value="F:structural constituent of ribosome"/>
    <property type="evidence" value="ECO:0007669"/>
    <property type="project" value="InterPro"/>
</dbReference>
<dbReference type="InterPro" id="IPR001706">
    <property type="entry name" value="Ribosomal_bL35"/>
</dbReference>
<gene>
    <name evidence="6" type="ORF">LSP00402_LOCUS4283</name>
</gene>
<reference evidence="6" key="1">
    <citation type="submission" date="2021-01" db="EMBL/GenBank/DDBJ databases">
        <authorList>
            <person name="Corre E."/>
            <person name="Pelletier E."/>
            <person name="Niang G."/>
            <person name="Scheremetjew M."/>
            <person name="Finn R."/>
            <person name="Kale V."/>
            <person name="Holt S."/>
            <person name="Cochrane G."/>
            <person name="Meng A."/>
            <person name="Brown T."/>
            <person name="Cohen L."/>
        </authorList>
    </citation>
    <scope>NUCLEOTIDE SEQUENCE</scope>
    <source>
        <strain evidence="6">CCMP622</strain>
    </source>
</reference>
<dbReference type="HAMAP" id="MF_00514">
    <property type="entry name" value="Ribosomal_bL35"/>
    <property type="match status" value="1"/>
</dbReference>
<name>A0A7S2TIV8_9EUKA</name>